<gene>
    <name evidence="1" type="ORF">NNIBIDOC_00051</name>
</gene>
<geneLocation type="plasmid" evidence="1">
    <name>pSa1423-90k</name>
</geneLocation>
<reference evidence="1" key="1">
    <citation type="submission" date="2019-01" db="EMBL/GenBank/DDBJ databases">
        <title>Salmonella strain 1423 plasmid sequences.</title>
        <authorList>
            <person name="Chen K."/>
            <person name="Chen S."/>
        </authorList>
    </citation>
    <scope>NUCLEOTIDE SEQUENCE</scope>
    <source>
        <strain evidence="1">Sa1423</strain>
        <plasmid evidence="1">pSa1423-90k</plasmid>
    </source>
</reference>
<keyword evidence="1" id="KW-0614">Plasmid</keyword>
<organism evidence="1">
    <name type="scientific">Salmonella sp</name>
    <dbReference type="NCBI Taxonomy" id="599"/>
    <lineage>
        <taxon>Bacteria</taxon>
        <taxon>Pseudomonadati</taxon>
        <taxon>Pseudomonadota</taxon>
        <taxon>Gammaproteobacteria</taxon>
        <taxon>Enterobacterales</taxon>
        <taxon>Enterobacteriaceae</taxon>
        <taxon>Salmonella</taxon>
    </lineage>
</organism>
<dbReference type="AlphaFoldDB" id="A0A482EU86"/>
<dbReference type="RefSeq" id="WP_225312401.1">
    <property type="nucleotide sequence ID" value="NZ_MK356557.1"/>
</dbReference>
<name>A0A482EU86_SALSP</name>
<sequence length="163" mass="17979">MAMTVRQFRRRDHVHALNVIKSALADSFHNISGVRGCLLPSSGSFSSSTGAVRIFAVITNFIQTDKHHIGEGVSTVETLVPRDTSSDKRLRNNNTRSLVRPVSEVIRLKRKRGRGFTPASVPNPMMPRPSSDKRRNLILISKRNALTQALPPSGASGMWNGNH</sequence>
<accession>A0A482EU86</accession>
<evidence type="ECO:0000313" key="1">
    <source>
        <dbReference type="EMBL" id="QBM91384.1"/>
    </source>
</evidence>
<proteinExistence type="predicted"/>
<dbReference type="EMBL" id="MK356557">
    <property type="protein sequence ID" value="QBM91384.1"/>
    <property type="molecule type" value="Genomic_DNA"/>
</dbReference>
<protein>
    <submittedName>
        <fullName evidence="1">Uncharacterized protein</fullName>
    </submittedName>
</protein>